<dbReference type="NCBIfam" id="NF007697">
    <property type="entry name" value="PRK10378.1"/>
    <property type="match status" value="1"/>
</dbReference>
<dbReference type="Pfam" id="PF09375">
    <property type="entry name" value="Peptidase_M75"/>
    <property type="match status" value="1"/>
</dbReference>
<reference evidence="8" key="1">
    <citation type="submission" date="2017-06" db="EMBL/GenBank/DDBJ databases">
        <title>Herbaspirillum phytohormonus sp. nov., isolated from the root nodule of Robinia pseudoacacia in lead-zinc mine.</title>
        <authorList>
            <person name="Fan M."/>
            <person name="Lin Y."/>
        </authorList>
    </citation>
    <scope>NUCLEOTIDE SEQUENCE [LARGE SCALE GENOMIC DNA]</scope>
    <source>
        <strain evidence="8">SC-089</strain>
    </source>
</reference>
<dbReference type="InterPro" id="IPR034981">
    <property type="entry name" value="Imelysin-like_EfeO/Algp7"/>
</dbReference>
<feature type="transmembrane region" description="Helical" evidence="4">
    <location>
        <begin position="20"/>
        <end position="38"/>
    </location>
</feature>
<dbReference type="RefSeq" id="WP_088604166.1">
    <property type="nucleotide sequence ID" value="NZ_NJIH01000008.1"/>
</dbReference>
<comment type="similarity">
    <text evidence="2">Belongs to the EfeM/EfeO family.</text>
</comment>
<dbReference type="InterPro" id="IPR008972">
    <property type="entry name" value="Cupredoxin"/>
</dbReference>
<evidence type="ECO:0000313" key="7">
    <source>
        <dbReference type="EMBL" id="OWT58256.1"/>
    </source>
</evidence>
<keyword evidence="4" id="KW-0812">Transmembrane</keyword>
<comment type="caution">
    <text evidence="7">The sequence shown here is derived from an EMBL/GenBank/DDBJ whole genome shotgun (WGS) entry which is preliminary data.</text>
</comment>
<dbReference type="Pfam" id="PF13473">
    <property type="entry name" value="Cupredoxin_1"/>
    <property type="match status" value="1"/>
</dbReference>
<dbReference type="Gene3D" id="2.60.40.420">
    <property type="entry name" value="Cupredoxins - blue copper proteins"/>
    <property type="match status" value="1"/>
</dbReference>
<dbReference type="InterPro" id="IPR018976">
    <property type="entry name" value="Imelysin-like"/>
</dbReference>
<dbReference type="GO" id="GO:0042597">
    <property type="term" value="C:periplasmic space"/>
    <property type="evidence" value="ECO:0007669"/>
    <property type="project" value="UniProtKB-SubCell"/>
</dbReference>
<gene>
    <name evidence="7" type="ORF">CEY11_14780</name>
</gene>
<dbReference type="PANTHER" id="PTHR39192:SF1">
    <property type="entry name" value="IRON UPTAKE SYSTEM COMPONENT EFEO"/>
    <property type="match status" value="1"/>
</dbReference>
<comment type="subcellular location">
    <subcellularLocation>
        <location evidence="1">Periplasm</location>
    </subcellularLocation>
</comment>
<accession>A0A225MAN4</accession>
<dbReference type="CDD" id="cd14656">
    <property type="entry name" value="Imelysin-like_EfeO"/>
    <property type="match status" value="1"/>
</dbReference>
<organism evidence="7 8">
    <name type="scientific">Candidimonas nitroreducens</name>
    <dbReference type="NCBI Taxonomy" id="683354"/>
    <lineage>
        <taxon>Bacteria</taxon>
        <taxon>Pseudomonadati</taxon>
        <taxon>Pseudomonadota</taxon>
        <taxon>Betaproteobacteria</taxon>
        <taxon>Burkholderiales</taxon>
        <taxon>Alcaligenaceae</taxon>
        <taxon>Candidimonas</taxon>
    </lineage>
</organism>
<dbReference type="OrthoDB" id="7348379at2"/>
<evidence type="ECO:0000313" key="8">
    <source>
        <dbReference type="Proteomes" id="UP000214603"/>
    </source>
</evidence>
<name>A0A225MAN4_9BURK</name>
<feature type="domain" description="EfeO-type cupredoxin-like" evidence="6">
    <location>
        <begin position="32"/>
        <end position="134"/>
    </location>
</feature>
<evidence type="ECO:0000256" key="4">
    <source>
        <dbReference type="SAM" id="Phobius"/>
    </source>
</evidence>
<dbReference type="InterPro" id="IPR038352">
    <property type="entry name" value="Imelysin_sf"/>
</dbReference>
<dbReference type="NCBIfam" id="NF041757">
    <property type="entry name" value="EfeO"/>
    <property type="match status" value="1"/>
</dbReference>
<evidence type="ECO:0000256" key="1">
    <source>
        <dbReference type="ARBA" id="ARBA00004418"/>
    </source>
</evidence>
<dbReference type="EMBL" id="NJIH01000008">
    <property type="protein sequence ID" value="OWT58256.1"/>
    <property type="molecule type" value="Genomic_DNA"/>
</dbReference>
<proteinExistence type="inferred from homology"/>
<dbReference type="AlphaFoldDB" id="A0A225MAN4"/>
<evidence type="ECO:0000259" key="5">
    <source>
        <dbReference type="Pfam" id="PF09375"/>
    </source>
</evidence>
<dbReference type="InterPro" id="IPR028096">
    <property type="entry name" value="EfeO_Cupredoxin"/>
</dbReference>
<keyword evidence="4" id="KW-1133">Transmembrane helix</keyword>
<protein>
    <submittedName>
        <fullName evidence="7">Multidrug DMT transporter permease</fullName>
    </submittedName>
</protein>
<dbReference type="InterPro" id="IPR050894">
    <property type="entry name" value="EfeM/EfeO_iron_uptake"/>
</dbReference>
<sequence length="395" mass="41932">MNHPPNPAAAAPSRRGLRLALLFSVLFVLAGFVLFYVATRYAQRNHANEDQVVSVEVGARACTPENLTVPAGKTVFRIKNTSDRAVEWEILDGVMVVEERENIVPGFTQTLTANLAPGDYAITCGLLSNPRGRLHVTPTEASEASRKAAPSLTDFIGPLSEYRVYVGTQSAALAQAARKLAAAIDAGDPAQARAAYLAAHQVYARIGPVAGLFADLDHRLDASAIYFDKREADPAFSGFRRIEYGLYAQGQLQPLVPVAQALAADVDTLSGRIDALSLQPAQLATLAARRLEQVASALDAKPEPYAQDEVALAAATLDGAHEIYRLLQPLLKNQAALEKSVSDGFAGAAGTLAPLHDAAGYASDTRVDPAVRATLAKQLHALSADLKRINPALGL</sequence>
<dbReference type="Gene3D" id="1.20.1420.20">
    <property type="entry name" value="M75 peptidase, HXXE motif"/>
    <property type="match status" value="1"/>
</dbReference>
<evidence type="ECO:0000256" key="3">
    <source>
        <dbReference type="ARBA" id="ARBA00022729"/>
    </source>
</evidence>
<keyword evidence="3" id="KW-0732">Signal</keyword>
<feature type="domain" description="Imelysin-like" evidence="5">
    <location>
        <begin position="159"/>
        <end position="386"/>
    </location>
</feature>
<keyword evidence="8" id="KW-1185">Reference proteome</keyword>
<evidence type="ECO:0000259" key="6">
    <source>
        <dbReference type="Pfam" id="PF13473"/>
    </source>
</evidence>
<keyword evidence="4" id="KW-0472">Membrane</keyword>
<dbReference type="PANTHER" id="PTHR39192">
    <property type="entry name" value="IRON UPTAKE SYSTEM COMPONENT EFEO"/>
    <property type="match status" value="1"/>
</dbReference>
<dbReference type="InterPro" id="IPR053377">
    <property type="entry name" value="Iron_uptake_EfeM/EfeO"/>
</dbReference>
<dbReference type="Proteomes" id="UP000214603">
    <property type="component" value="Unassembled WGS sequence"/>
</dbReference>
<evidence type="ECO:0000256" key="2">
    <source>
        <dbReference type="ARBA" id="ARBA00005989"/>
    </source>
</evidence>
<dbReference type="SUPFAM" id="SSF49503">
    <property type="entry name" value="Cupredoxins"/>
    <property type="match status" value="1"/>
</dbReference>